<organism evidence="4">
    <name type="scientific">Brugia timori</name>
    <dbReference type="NCBI Taxonomy" id="42155"/>
    <lineage>
        <taxon>Eukaryota</taxon>
        <taxon>Metazoa</taxon>
        <taxon>Ecdysozoa</taxon>
        <taxon>Nematoda</taxon>
        <taxon>Chromadorea</taxon>
        <taxon>Rhabditida</taxon>
        <taxon>Spirurina</taxon>
        <taxon>Spiruromorpha</taxon>
        <taxon>Filarioidea</taxon>
        <taxon>Onchocercidae</taxon>
        <taxon>Brugia</taxon>
    </lineage>
</organism>
<dbReference type="WBParaSite" id="BTMF_0000838701-mRNA-1">
    <property type="protein sequence ID" value="BTMF_0000838701-mRNA-1"/>
    <property type="gene ID" value="BTMF_0000838701"/>
</dbReference>
<evidence type="ECO:0000313" key="3">
    <source>
        <dbReference type="Proteomes" id="UP000280834"/>
    </source>
</evidence>
<gene>
    <name evidence="2" type="ORF">BTMF_LOCUS6438</name>
</gene>
<evidence type="ECO:0000313" key="4">
    <source>
        <dbReference type="WBParaSite" id="BTMF_0000838701-mRNA-1"/>
    </source>
</evidence>
<accession>A0A0R3QL35</accession>
<name>A0A0R3QL35_9BILA</name>
<reference evidence="4" key="1">
    <citation type="submission" date="2017-02" db="UniProtKB">
        <authorList>
            <consortium name="WormBaseParasite"/>
        </authorList>
    </citation>
    <scope>IDENTIFICATION</scope>
</reference>
<dbReference type="InterPro" id="IPR016197">
    <property type="entry name" value="Chromo-like_dom_sf"/>
</dbReference>
<feature type="region of interest" description="Disordered" evidence="1">
    <location>
        <begin position="60"/>
        <end position="86"/>
    </location>
</feature>
<dbReference type="EMBL" id="UZAG01015598">
    <property type="protein sequence ID" value="VDO21792.1"/>
    <property type="molecule type" value="Genomic_DNA"/>
</dbReference>
<protein>
    <submittedName>
        <fullName evidence="4">Chromo domain-containing protein</fullName>
    </submittedName>
</protein>
<evidence type="ECO:0000256" key="1">
    <source>
        <dbReference type="SAM" id="MobiDB-lite"/>
    </source>
</evidence>
<reference evidence="2 3" key="2">
    <citation type="submission" date="2018-11" db="EMBL/GenBank/DDBJ databases">
        <authorList>
            <consortium name="Pathogen Informatics"/>
        </authorList>
    </citation>
    <scope>NUCLEOTIDE SEQUENCE [LARGE SCALE GENOMIC DNA]</scope>
</reference>
<sequence>MADNSWYRVDRILSEKYEKRGSRLEKLYQILWAPTWEPAKRINAEVPLIVEAYEKQKQKGHLESKETDIEPLEATAQPSAESSKRTLNSKKIKIIGVVSDNGRNVENSTLLVENESSGKQWCMQYEDIKRKYSIELIEFFEGSQVSTTAEKRNKAAMVYDRWVHLYL</sequence>
<evidence type="ECO:0000313" key="2">
    <source>
        <dbReference type="EMBL" id="VDO21792.1"/>
    </source>
</evidence>
<dbReference type="CDD" id="cd00024">
    <property type="entry name" value="CD_CSD"/>
    <property type="match status" value="1"/>
</dbReference>
<dbReference type="AlphaFoldDB" id="A0A0R3QL35"/>
<keyword evidence="3" id="KW-1185">Reference proteome</keyword>
<dbReference type="SUPFAM" id="SSF54160">
    <property type="entry name" value="Chromo domain-like"/>
    <property type="match status" value="1"/>
</dbReference>
<proteinExistence type="predicted"/>
<dbReference type="Proteomes" id="UP000280834">
    <property type="component" value="Unassembled WGS sequence"/>
</dbReference>